<dbReference type="EMBL" id="FNRQ01000016">
    <property type="protein sequence ID" value="SEB24937.1"/>
    <property type="molecule type" value="Genomic_DNA"/>
</dbReference>
<evidence type="ECO:0000259" key="2">
    <source>
        <dbReference type="Pfam" id="PF11790"/>
    </source>
</evidence>
<dbReference type="PANTHER" id="PTHR12631:SF10">
    <property type="entry name" value="BETA-XYLOSIDASE-LIKE PROTEIN-RELATED"/>
    <property type="match status" value="1"/>
</dbReference>
<dbReference type="Gene3D" id="3.20.20.80">
    <property type="entry name" value="Glycosidases"/>
    <property type="match status" value="1"/>
</dbReference>
<accession>A0A1H4HSY5</accession>
<dbReference type="Pfam" id="PF11790">
    <property type="entry name" value="Glyco_hydro_cc"/>
    <property type="match status" value="1"/>
</dbReference>
<dbReference type="InterPro" id="IPR051923">
    <property type="entry name" value="Glycosyl_Hydrolase_39"/>
</dbReference>
<dbReference type="InterPro" id="IPR017853">
    <property type="entry name" value="GH"/>
</dbReference>
<name>A0A1H4HSY5_9BURK</name>
<dbReference type="Proteomes" id="UP000198638">
    <property type="component" value="Unassembled WGS sequence"/>
</dbReference>
<reference evidence="4" key="1">
    <citation type="submission" date="2016-10" db="EMBL/GenBank/DDBJ databases">
        <authorList>
            <person name="Varghese N."/>
            <person name="Submissions S."/>
        </authorList>
    </citation>
    <scope>NUCLEOTIDE SEQUENCE [LARGE SCALE GENOMIC DNA]</scope>
    <source>
        <strain evidence="4">LMG 24000</strain>
    </source>
</reference>
<evidence type="ECO:0000313" key="4">
    <source>
        <dbReference type="Proteomes" id="UP000198638"/>
    </source>
</evidence>
<keyword evidence="3" id="KW-0378">Hydrolase</keyword>
<dbReference type="AlphaFoldDB" id="A0A1H4HSY5"/>
<dbReference type="SUPFAM" id="SSF51445">
    <property type="entry name" value="(Trans)glycosidases"/>
    <property type="match status" value="1"/>
</dbReference>
<feature type="region of interest" description="Disordered" evidence="1">
    <location>
        <begin position="345"/>
        <end position="377"/>
    </location>
</feature>
<proteinExistence type="predicted"/>
<keyword evidence="4" id="KW-1185">Reference proteome</keyword>
<dbReference type="STRING" id="83784.SAMN05192564_11614"/>
<evidence type="ECO:0000256" key="1">
    <source>
        <dbReference type="SAM" id="MobiDB-lite"/>
    </source>
</evidence>
<protein>
    <submittedName>
        <fullName evidence="3">Glycosyl hydrolase catalytic core</fullName>
    </submittedName>
</protein>
<gene>
    <name evidence="3" type="ORF">SAMN05192564_11614</name>
</gene>
<feature type="compositionally biased region" description="Low complexity" evidence="1">
    <location>
        <begin position="353"/>
        <end position="363"/>
    </location>
</feature>
<dbReference type="GO" id="GO:0004553">
    <property type="term" value="F:hydrolase activity, hydrolyzing O-glycosyl compounds"/>
    <property type="evidence" value="ECO:0007669"/>
    <property type="project" value="TreeGrafter"/>
</dbReference>
<sequence>MLSIFPFRSIGKPSESILKSAYHGKDTKPRYPRAKRFLLVASLAFAWGHGASALAVSPSAQQTGNRFVQENTTQTGVQVKIETLRADDANAIRAAGFGFVRFGVWVDRLDDVAYRDRVAGAFRIAASAGLPVLVTVRSTQPLIDIRTAAADRPEALEAAGLRFAQAVEQLARTFGSGMLAIELWNEPDLEKYWPTGDVSSTFGPFMRAVCARLQTHPPGLPVIGFGFSRAPRPDSAQDALLRTATHGHASCVDAVSYHAYGMTAGAIREVARDIRKRYGMPAVITEWGVPSEGIADGNGTDAQARRVRTFLTTLDRNATPLVSLYEWKDTRSGTNSRERSYGLVSANGDPKPALAAARASLRTARGDTSGSLKATVP</sequence>
<dbReference type="PANTHER" id="PTHR12631">
    <property type="entry name" value="ALPHA-L-IDURONIDASE"/>
    <property type="match status" value="1"/>
</dbReference>
<evidence type="ECO:0000313" key="3">
    <source>
        <dbReference type="EMBL" id="SEB24937.1"/>
    </source>
</evidence>
<feature type="compositionally biased region" description="Polar residues" evidence="1">
    <location>
        <begin position="366"/>
        <end position="377"/>
    </location>
</feature>
<feature type="domain" description="Asl1-like glycosyl hydrolase catalytic" evidence="2">
    <location>
        <begin position="252"/>
        <end position="353"/>
    </location>
</feature>
<dbReference type="InterPro" id="IPR024655">
    <property type="entry name" value="Asl1_glyco_hydro_catalytic"/>
</dbReference>
<organism evidence="3 4">
    <name type="scientific">Paraburkholderia sartisoli</name>
    <dbReference type="NCBI Taxonomy" id="83784"/>
    <lineage>
        <taxon>Bacteria</taxon>
        <taxon>Pseudomonadati</taxon>
        <taxon>Pseudomonadota</taxon>
        <taxon>Betaproteobacteria</taxon>
        <taxon>Burkholderiales</taxon>
        <taxon>Burkholderiaceae</taxon>
        <taxon>Paraburkholderia</taxon>
    </lineage>
</organism>